<evidence type="ECO:0000313" key="1">
    <source>
        <dbReference type="EMBL" id="PQM33834.1"/>
    </source>
</evidence>
<protein>
    <submittedName>
        <fullName evidence="1">Uncharacterized protein</fullName>
    </submittedName>
</protein>
<name>A0A314UBP9_PRUYE</name>
<accession>A0A314UBP9</accession>
<evidence type="ECO:0000313" key="2">
    <source>
        <dbReference type="Proteomes" id="UP000250321"/>
    </source>
</evidence>
<comment type="caution">
    <text evidence="1">The sequence shown here is derived from an EMBL/GenBank/DDBJ whole genome shotgun (WGS) entry which is preliminary data.</text>
</comment>
<proteinExistence type="predicted"/>
<dbReference type="EMBL" id="PJQY01003866">
    <property type="protein sequence ID" value="PQM33834.1"/>
    <property type="molecule type" value="Genomic_DNA"/>
</dbReference>
<organism evidence="1 2">
    <name type="scientific">Prunus yedoensis var. nudiflora</name>
    <dbReference type="NCBI Taxonomy" id="2094558"/>
    <lineage>
        <taxon>Eukaryota</taxon>
        <taxon>Viridiplantae</taxon>
        <taxon>Streptophyta</taxon>
        <taxon>Embryophyta</taxon>
        <taxon>Tracheophyta</taxon>
        <taxon>Spermatophyta</taxon>
        <taxon>Magnoliopsida</taxon>
        <taxon>eudicotyledons</taxon>
        <taxon>Gunneridae</taxon>
        <taxon>Pentapetalae</taxon>
        <taxon>rosids</taxon>
        <taxon>fabids</taxon>
        <taxon>Rosales</taxon>
        <taxon>Rosaceae</taxon>
        <taxon>Amygdaloideae</taxon>
        <taxon>Amygdaleae</taxon>
        <taxon>Prunus</taxon>
    </lineage>
</organism>
<sequence length="197" mass="22790">MEVEDFEVQHEKDSLDFYVLLLAPYLLGSYEPSSPAQFLVKFDYQVNHIYYDIHSSDDIGTRRETLVDQFQEKDEKTIEFEKPVLRKCGESSDENAGLHDQIVDGIIKWGRKIRPEIFSDERPEVWGLCVHIGKDHAMYRCEECLKGKVRKKSMAASNYNGMASIKKVLKKVIDGGGYKEKRKENYGSDNVKEEGRE</sequence>
<dbReference type="Proteomes" id="UP000250321">
    <property type="component" value="Unassembled WGS sequence"/>
</dbReference>
<dbReference type="OrthoDB" id="1174637at2759"/>
<reference evidence="1 2" key="1">
    <citation type="submission" date="2018-02" db="EMBL/GenBank/DDBJ databases">
        <title>Draft genome of wild Prunus yedoensis var. nudiflora.</title>
        <authorList>
            <person name="Baek S."/>
            <person name="Kim J.-H."/>
            <person name="Choi K."/>
            <person name="Kim G.-B."/>
            <person name="Cho A."/>
            <person name="Jang H."/>
            <person name="Shin C.-H."/>
            <person name="Yu H.-J."/>
            <person name="Mun J.-H."/>
        </authorList>
    </citation>
    <scope>NUCLEOTIDE SEQUENCE [LARGE SCALE GENOMIC DNA]</scope>
    <source>
        <strain evidence="2">cv. Jeju island</strain>
        <tissue evidence="1">Leaf</tissue>
    </source>
</reference>
<keyword evidence="2" id="KW-1185">Reference proteome</keyword>
<dbReference type="AlphaFoldDB" id="A0A314UBP9"/>
<gene>
    <name evidence="1" type="ORF">Pyn_04787</name>
</gene>